<organism evidence="7 8">
    <name type="scientific">Karstenula rhodostoma CBS 690.94</name>
    <dbReference type="NCBI Taxonomy" id="1392251"/>
    <lineage>
        <taxon>Eukaryota</taxon>
        <taxon>Fungi</taxon>
        <taxon>Dikarya</taxon>
        <taxon>Ascomycota</taxon>
        <taxon>Pezizomycotina</taxon>
        <taxon>Dothideomycetes</taxon>
        <taxon>Pleosporomycetidae</taxon>
        <taxon>Pleosporales</taxon>
        <taxon>Massarineae</taxon>
        <taxon>Didymosphaeriaceae</taxon>
        <taxon>Karstenula</taxon>
    </lineage>
</organism>
<keyword evidence="3" id="KW-0805">Transcription regulation</keyword>
<feature type="compositionally biased region" description="Pro residues" evidence="6">
    <location>
        <begin position="641"/>
        <end position="654"/>
    </location>
</feature>
<feature type="compositionally biased region" description="Basic and acidic residues" evidence="6">
    <location>
        <begin position="570"/>
        <end position="581"/>
    </location>
</feature>
<protein>
    <submittedName>
        <fullName evidence="7">SNF5-domain-containing protein</fullName>
    </submittedName>
</protein>
<feature type="compositionally biased region" description="Basic residues" evidence="6">
    <location>
        <begin position="95"/>
        <end position="107"/>
    </location>
</feature>
<dbReference type="PANTHER" id="PTHR10019">
    <property type="entry name" value="SNF5"/>
    <property type="match status" value="1"/>
</dbReference>
<evidence type="ECO:0000313" key="7">
    <source>
        <dbReference type="EMBL" id="KAF2445741.1"/>
    </source>
</evidence>
<name>A0A9P4PKA2_9PLEO</name>
<keyword evidence="8" id="KW-1185">Reference proteome</keyword>
<feature type="compositionally biased region" description="Basic and acidic residues" evidence="6">
    <location>
        <begin position="70"/>
        <end position="88"/>
    </location>
</feature>
<evidence type="ECO:0000256" key="2">
    <source>
        <dbReference type="ARBA" id="ARBA00010239"/>
    </source>
</evidence>
<feature type="region of interest" description="Disordered" evidence="6">
    <location>
        <begin position="616"/>
        <end position="709"/>
    </location>
</feature>
<dbReference type="InterPro" id="IPR006939">
    <property type="entry name" value="SNF5"/>
</dbReference>
<gene>
    <name evidence="7" type="ORF">P171DRAFT_272557</name>
</gene>
<comment type="caution">
    <text evidence="7">The sequence shown here is derived from an EMBL/GenBank/DDBJ whole genome shotgun (WGS) entry which is preliminary data.</text>
</comment>
<dbReference type="GO" id="GO:0006338">
    <property type="term" value="P:chromatin remodeling"/>
    <property type="evidence" value="ECO:0007669"/>
    <property type="project" value="InterPro"/>
</dbReference>
<accession>A0A9P4PKA2</accession>
<evidence type="ECO:0000256" key="3">
    <source>
        <dbReference type="ARBA" id="ARBA00023015"/>
    </source>
</evidence>
<dbReference type="EMBL" id="MU001499">
    <property type="protein sequence ID" value="KAF2445741.1"/>
    <property type="molecule type" value="Genomic_DNA"/>
</dbReference>
<dbReference type="AlphaFoldDB" id="A0A9P4PKA2"/>
<feature type="compositionally biased region" description="Low complexity" evidence="6">
    <location>
        <begin position="655"/>
        <end position="665"/>
    </location>
</feature>
<feature type="region of interest" description="Disordered" evidence="6">
    <location>
        <begin position="67"/>
        <end position="120"/>
    </location>
</feature>
<keyword evidence="4" id="KW-0804">Transcription</keyword>
<comment type="subcellular location">
    <subcellularLocation>
        <location evidence="1">Nucleus</location>
    </subcellularLocation>
</comment>
<dbReference type="Proteomes" id="UP000799764">
    <property type="component" value="Unassembled WGS sequence"/>
</dbReference>
<evidence type="ECO:0000313" key="8">
    <source>
        <dbReference type="Proteomes" id="UP000799764"/>
    </source>
</evidence>
<comment type="similarity">
    <text evidence="2">Belongs to the SNF5 family.</text>
</comment>
<keyword evidence="5" id="KW-0539">Nucleus</keyword>
<feature type="compositionally biased region" description="Low complexity" evidence="6">
    <location>
        <begin position="520"/>
        <end position="531"/>
    </location>
</feature>
<evidence type="ECO:0000256" key="5">
    <source>
        <dbReference type="ARBA" id="ARBA00023242"/>
    </source>
</evidence>
<feature type="region of interest" description="Disordered" evidence="6">
    <location>
        <begin position="445"/>
        <end position="465"/>
    </location>
</feature>
<feature type="region of interest" description="Disordered" evidence="6">
    <location>
        <begin position="1"/>
        <end position="48"/>
    </location>
</feature>
<dbReference type="Pfam" id="PF04855">
    <property type="entry name" value="SNF5"/>
    <property type="match status" value="1"/>
</dbReference>
<proteinExistence type="inferred from homology"/>
<evidence type="ECO:0000256" key="4">
    <source>
        <dbReference type="ARBA" id="ARBA00023163"/>
    </source>
</evidence>
<dbReference type="GO" id="GO:0000228">
    <property type="term" value="C:nuclear chromosome"/>
    <property type="evidence" value="ECO:0007669"/>
    <property type="project" value="InterPro"/>
</dbReference>
<feature type="compositionally biased region" description="Polar residues" evidence="6">
    <location>
        <begin position="1"/>
        <end position="10"/>
    </location>
</feature>
<feature type="region of interest" description="Disordered" evidence="6">
    <location>
        <begin position="559"/>
        <end position="581"/>
    </location>
</feature>
<feature type="compositionally biased region" description="Low complexity" evidence="6">
    <location>
        <begin position="24"/>
        <end position="45"/>
    </location>
</feature>
<reference evidence="7" key="1">
    <citation type="journal article" date="2020" name="Stud. Mycol.">
        <title>101 Dothideomycetes genomes: a test case for predicting lifestyles and emergence of pathogens.</title>
        <authorList>
            <person name="Haridas S."/>
            <person name="Albert R."/>
            <person name="Binder M."/>
            <person name="Bloem J."/>
            <person name="Labutti K."/>
            <person name="Salamov A."/>
            <person name="Andreopoulos B."/>
            <person name="Baker S."/>
            <person name="Barry K."/>
            <person name="Bills G."/>
            <person name="Bluhm B."/>
            <person name="Cannon C."/>
            <person name="Castanera R."/>
            <person name="Culley D."/>
            <person name="Daum C."/>
            <person name="Ezra D."/>
            <person name="Gonzalez J."/>
            <person name="Henrissat B."/>
            <person name="Kuo A."/>
            <person name="Liang C."/>
            <person name="Lipzen A."/>
            <person name="Lutzoni F."/>
            <person name="Magnuson J."/>
            <person name="Mondo S."/>
            <person name="Nolan M."/>
            <person name="Ohm R."/>
            <person name="Pangilinan J."/>
            <person name="Park H.-J."/>
            <person name="Ramirez L."/>
            <person name="Alfaro M."/>
            <person name="Sun H."/>
            <person name="Tritt A."/>
            <person name="Yoshinaga Y."/>
            <person name="Zwiers L.-H."/>
            <person name="Turgeon B."/>
            <person name="Goodwin S."/>
            <person name="Spatafora J."/>
            <person name="Crous P."/>
            <person name="Grigoriev I."/>
        </authorList>
    </citation>
    <scope>NUCLEOTIDE SEQUENCE</scope>
    <source>
        <strain evidence="7">CBS 690.94</strain>
    </source>
</reference>
<dbReference type="OrthoDB" id="515064at2759"/>
<evidence type="ECO:0000256" key="6">
    <source>
        <dbReference type="SAM" id="MobiDB-lite"/>
    </source>
</evidence>
<evidence type="ECO:0000256" key="1">
    <source>
        <dbReference type="ARBA" id="ARBA00004123"/>
    </source>
</evidence>
<feature type="compositionally biased region" description="Acidic residues" evidence="6">
    <location>
        <begin position="508"/>
        <end position="519"/>
    </location>
</feature>
<feature type="region of interest" description="Disordered" evidence="6">
    <location>
        <begin position="500"/>
        <end position="531"/>
    </location>
</feature>
<sequence length="805" mass="88979">MPSTSTSTSADPHPGASPAQNGLNPAQQPDAPAAAHGHGAASDDNAAIREGKLKAKAVLAASGVQMDATAAEKQEGRADMGTPAHDDGANGASPSRKRSRSGSRKPSHTPTREAPMNEQKQKALLDQMIQRDLRGASYVLEKRALGKVATDELKDEIKYYQELRAHSATLVFGPGYRGYGNGITELPPVQGFALKYPAHCKPPANRRARRLPLKKDTVELQSDVVEELVPVRLDIELDKIKLRDTFTWNLHDRYTTSELFAEHLVEDFRVPPEIREPVKQQVNREIQEQIQDYYPHAFFDDDALDPTLPYAAYKNDEMRILIKLNIAIGQHTLVDQFEWEINNPHNSPEEFARQTAADLSLSGEFTTAIAHSIREQCQMFTKSLYITGHPFDGRPVEDTDIRDNFLPSPIPSVFRPMQSAKDFSPYLYELSDAELERAELSIMREQRRQKRSVNRRGGPALPDLKDRQRTVRTLIVSSVLPGAAETIDESHLFKAVRKARERRRGMDEDSDESESDDSAPESPAPSMMMTGGTARTRGMRGAATAAQAAMRSAMGRSMTPEVSALQQSQHESRTARQLRYDAREESVVSEPARLIVKLKISPAKFREYLRNPKASLQKPVSTPLMAHTPTPARSTPGASSMPPPPSPAVPPRSTPAPAASSVAASPQPPSTPTPTSQSQQKWNYHPDGRADAPWPMPQGAQSAPPPPWLRDALKELKQKNPGDRFEATMRYSVIDQNTLQSVKPDSFAASGSLPPGHKAQFVPRIRCLDCPGKLYNSGPEQTVGNFQTHLNNKLHKQNVEKRNTT</sequence>